<feature type="compositionally biased region" description="Low complexity" evidence="1">
    <location>
        <begin position="175"/>
        <end position="215"/>
    </location>
</feature>
<accession>A0A395XE41</accession>
<gene>
    <name evidence="3" type="ORF">DWV92_04590</name>
</gene>
<keyword evidence="2" id="KW-0472">Membrane</keyword>
<reference evidence="3 4" key="1">
    <citation type="submission" date="2018-08" db="EMBL/GenBank/DDBJ databases">
        <title>A genome reference for cultivated species of the human gut microbiota.</title>
        <authorList>
            <person name="Zou Y."/>
            <person name="Xue W."/>
            <person name="Luo G."/>
        </authorList>
    </citation>
    <scope>NUCLEOTIDE SEQUENCE [LARGE SCALE GENOMIC DNA]</scope>
    <source>
        <strain evidence="3 4">AF13-3LB</strain>
    </source>
</reference>
<dbReference type="EMBL" id="QRZV01000002">
    <property type="protein sequence ID" value="RGW09882.1"/>
    <property type="molecule type" value="Genomic_DNA"/>
</dbReference>
<dbReference type="AlphaFoldDB" id="A0A395XE41"/>
<evidence type="ECO:0000313" key="4">
    <source>
        <dbReference type="Proteomes" id="UP000265970"/>
    </source>
</evidence>
<feature type="region of interest" description="Disordered" evidence="1">
    <location>
        <begin position="69"/>
        <end position="223"/>
    </location>
</feature>
<proteinExistence type="predicted"/>
<keyword evidence="2" id="KW-0812">Transmembrane</keyword>
<protein>
    <recommendedName>
        <fullName evidence="5">Multimodular transpeptidase-transglycosylase / Penicillin-binding protein 1A/1B (PBP1)</fullName>
    </recommendedName>
</protein>
<feature type="compositionally biased region" description="Basic and acidic residues" evidence="1">
    <location>
        <begin position="93"/>
        <end position="174"/>
    </location>
</feature>
<keyword evidence="2" id="KW-1133">Transmembrane helix</keyword>
<organism evidence="3 4">
    <name type="scientific">Bifidobacterium pseudolongum</name>
    <dbReference type="NCBI Taxonomy" id="1694"/>
    <lineage>
        <taxon>Bacteria</taxon>
        <taxon>Bacillati</taxon>
        <taxon>Actinomycetota</taxon>
        <taxon>Actinomycetes</taxon>
        <taxon>Bifidobacteriales</taxon>
        <taxon>Bifidobacteriaceae</taxon>
        <taxon>Bifidobacterium</taxon>
    </lineage>
</organism>
<evidence type="ECO:0000256" key="1">
    <source>
        <dbReference type="SAM" id="MobiDB-lite"/>
    </source>
</evidence>
<feature type="region of interest" description="Disordered" evidence="1">
    <location>
        <begin position="1"/>
        <end position="49"/>
    </location>
</feature>
<comment type="caution">
    <text evidence="3">The sequence shown here is derived from an EMBL/GenBank/DDBJ whole genome shotgun (WGS) entry which is preliminary data.</text>
</comment>
<feature type="compositionally biased region" description="Polar residues" evidence="1">
    <location>
        <begin position="74"/>
        <end position="92"/>
    </location>
</feature>
<dbReference type="Proteomes" id="UP000265970">
    <property type="component" value="Unassembled WGS sequence"/>
</dbReference>
<sequence length="256" mass="28358">MSGVNHTPDKTQDIGGQDAPTARLLPNSVTVPNVDASGPAPKHTPEKKRRPWVKWVVGVLVFFLGVGIGGSGSDPTKSSEYQDLQRQLSSEQAKAKTSEERLDELEKQLKDTEDKLSDLKDQSDELDKRSKELDEQKKKLEEQQKSQEERQSQLDEREKSIASREEEKKKRAEELQAAQRQAEQEQQSQQVQQVQTDGSTQQQAAPQAPQQQATQNVGTVHGGAFCSTEGATGISDRGGATLTCRVAADGRLRWKR</sequence>
<dbReference type="RefSeq" id="WP_118239101.1">
    <property type="nucleotide sequence ID" value="NZ_QRZV01000002.1"/>
</dbReference>
<evidence type="ECO:0000313" key="3">
    <source>
        <dbReference type="EMBL" id="RGW09882.1"/>
    </source>
</evidence>
<name>A0A395XE41_9BIFI</name>
<evidence type="ECO:0000256" key="2">
    <source>
        <dbReference type="SAM" id="Phobius"/>
    </source>
</evidence>
<feature type="transmembrane region" description="Helical" evidence="2">
    <location>
        <begin position="52"/>
        <end position="72"/>
    </location>
</feature>
<evidence type="ECO:0008006" key="5">
    <source>
        <dbReference type="Google" id="ProtNLM"/>
    </source>
</evidence>